<dbReference type="InterPro" id="IPR013079">
    <property type="entry name" value="6Phosfructo_kin"/>
</dbReference>
<organism evidence="4 5">
    <name type="scientific">Heracleum sosnowskyi</name>
    <dbReference type="NCBI Taxonomy" id="360622"/>
    <lineage>
        <taxon>Eukaryota</taxon>
        <taxon>Viridiplantae</taxon>
        <taxon>Streptophyta</taxon>
        <taxon>Embryophyta</taxon>
        <taxon>Tracheophyta</taxon>
        <taxon>Spermatophyta</taxon>
        <taxon>Magnoliopsida</taxon>
        <taxon>eudicotyledons</taxon>
        <taxon>Gunneridae</taxon>
        <taxon>Pentapetalae</taxon>
        <taxon>asterids</taxon>
        <taxon>campanulids</taxon>
        <taxon>Apiales</taxon>
        <taxon>Apiaceae</taxon>
        <taxon>Apioideae</taxon>
        <taxon>apioid superclade</taxon>
        <taxon>Tordylieae</taxon>
        <taxon>Tordyliinae</taxon>
        <taxon>Heracleum</taxon>
    </lineage>
</organism>
<dbReference type="InterPro" id="IPR027417">
    <property type="entry name" value="P-loop_NTPase"/>
</dbReference>
<dbReference type="AlphaFoldDB" id="A0AAD8M0C5"/>
<dbReference type="GO" id="GO:0003873">
    <property type="term" value="F:6-phosphofructo-2-kinase activity"/>
    <property type="evidence" value="ECO:0007669"/>
    <property type="project" value="InterPro"/>
</dbReference>
<dbReference type="Gene3D" id="3.40.50.300">
    <property type="entry name" value="P-loop containing nucleotide triphosphate hydrolases"/>
    <property type="match status" value="1"/>
</dbReference>
<comment type="caution">
    <text evidence="4">The sequence shown here is derived from an EMBL/GenBank/DDBJ whole genome shotgun (WGS) entry which is preliminary data.</text>
</comment>
<sequence length="461" mass="50804">MHSHLNKGLEVTVPDPAKTYSAAGMVETKSIGMVSGMQKQDSHRGLFVDRGVGSPILAKSSSSANVTIDHKSEVDPKNPMPAAASAVAAAAVADKMLGPKEDGHLAIVLVGLPARGKTFTAAKLTRYLRWLGHDTKHFNVGKVYLVAHNVIKIYVEDGLEASLHSIGTELEFYSLLRAYGSSLKNHIPDVLASGIVIFESGSYKAGLPETSPSGHSTIWPYTITKRCEGKLLSELADHISWEDTLNLASFLGEQLRNLHLMPFPPLCDLIIRENKEYKKNALCNGFFEDETDKGSIPAEWRVFLSTLNKKRKDVVSRLTNWGDPIPRSLIERVQEYIPDDFEKLFNTFQRGNGMPEVCRTCTWVHSDIMDDNIIMEPYSIISGSDDTTSGALGTSPSNNGELNLWRPSHILDFGNMSVDRGCPNAWSWKRSFCSRESGYMILFLGVALLPTSHPRNAGGTR</sequence>
<dbReference type="GO" id="GO:0006000">
    <property type="term" value="P:fructose metabolic process"/>
    <property type="evidence" value="ECO:0007669"/>
    <property type="project" value="InterPro"/>
</dbReference>
<protein>
    <recommendedName>
        <fullName evidence="3">6-phosphofructo-2-kinase domain-containing protein</fullName>
    </recommendedName>
</protein>
<dbReference type="InterPro" id="IPR003094">
    <property type="entry name" value="6Pfruct_kin"/>
</dbReference>
<reference evidence="4" key="2">
    <citation type="submission" date="2023-05" db="EMBL/GenBank/DDBJ databases">
        <authorList>
            <person name="Schelkunov M.I."/>
        </authorList>
    </citation>
    <scope>NUCLEOTIDE SEQUENCE</scope>
    <source>
        <strain evidence="4">Hsosn_3</strain>
        <tissue evidence="4">Leaf</tissue>
    </source>
</reference>
<dbReference type="InterPro" id="IPR011009">
    <property type="entry name" value="Kinase-like_dom_sf"/>
</dbReference>
<evidence type="ECO:0000256" key="1">
    <source>
        <dbReference type="ARBA" id="ARBA00022741"/>
    </source>
</evidence>
<dbReference type="SUPFAM" id="SSF52540">
    <property type="entry name" value="P-loop containing nucleoside triphosphate hydrolases"/>
    <property type="match status" value="1"/>
</dbReference>
<dbReference type="GO" id="GO:0004331">
    <property type="term" value="F:fructose-2,6-bisphosphate 2-phosphatase activity"/>
    <property type="evidence" value="ECO:0007669"/>
    <property type="project" value="TreeGrafter"/>
</dbReference>
<evidence type="ECO:0000259" key="3">
    <source>
        <dbReference type="Pfam" id="PF01591"/>
    </source>
</evidence>
<reference evidence="4" key="1">
    <citation type="submission" date="2023-02" db="EMBL/GenBank/DDBJ databases">
        <title>Genome of toxic invasive species Heracleum sosnowskyi carries increased number of genes despite the absence of recent whole-genome duplications.</title>
        <authorList>
            <person name="Schelkunov M."/>
            <person name="Shtratnikova V."/>
            <person name="Makarenko M."/>
            <person name="Klepikova A."/>
            <person name="Omelchenko D."/>
            <person name="Novikova G."/>
            <person name="Obukhova E."/>
            <person name="Bogdanov V."/>
            <person name="Penin A."/>
            <person name="Logacheva M."/>
        </authorList>
    </citation>
    <scope>NUCLEOTIDE SEQUENCE</scope>
    <source>
        <strain evidence="4">Hsosn_3</strain>
        <tissue evidence="4">Leaf</tissue>
    </source>
</reference>
<evidence type="ECO:0000256" key="2">
    <source>
        <dbReference type="ARBA" id="ARBA00022840"/>
    </source>
</evidence>
<dbReference type="GO" id="GO:0005524">
    <property type="term" value="F:ATP binding"/>
    <property type="evidence" value="ECO:0007669"/>
    <property type="project" value="UniProtKB-KW"/>
</dbReference>
<keyword evidence="2" id="KW-0067">ATP-binding</keyword>
<dbReference type="Proteomes" id="UP001237642">
    <property type="component" value="Unassembled WGS sequence"/>
</dbReference>
<dbReference type="GO" id="GO:0005829">
    <property type="term" value="C:cytosol"/>
    <property type="evidence" value="ECO:0007669"/>
    <property type="project" value="TreeGrafter"/>
</dbReference>
<gene>
    <name evidence="4" type="ORF">POM88_049177</name>
</gene>
<dbReference type="Pfam" id="PF01591">
    <property type="entry name" value="6PF2K"/>
    <property type="match status" value="1"/>
</dbReference>
<dbReference type="PANTHER" id="PTHR10606:SF44">
    <property type="entry name" value="6-PHOSPHOFRUCTO 2-KINASE_FRUCTOSE 2,6-BISPHOSPHATASE LONG FORM"/>
    <property type="match status" value="1"/>
</dbReference>
<dbReference type="PANTHER" id="PTHR10606">
    <property type="entry name" value="6-PHOSPHOFRUCTO-2-KINASE/FRUCTOSE-2,6-BISPHOSPHATASE"/>
    <property type="match status" value="1"/>
</dbReference>
<dbReference type="SUPFAM" id="SSF56112">
    <property type="entry name" value="Protein kinase-like (PK-like)"/>
    <property type="match status" value="1"/>
</dbReference>
<evidence type="ECO:0000313" key="4">
    <source>
        <dbReference type="EMBL" id="KAK1355921.1"/>
    </source>
</evidence>
<evidence type="ECO:0000313" key="5">
    <source>
        <dbReference type="Proteomes" id="UP001237642"/>
    </source>
</evidence>
<dbReference type="GO" id="GO:0006003">
    <property type="term" value="P:fructose 2,6-bisphosphate metabolic process"/>
    <property type="evidence" value="ECO:0007669"/>
    <property type="project" value="InterPro"/>
</dbReference>
<feature type="domain" description="6-phosphofructo-2-kinase" evidence="3">
    <location>
        <begin position="97"/>
        <end position="143"/>
    </location>
</feature>
<dbReference type="EMBL" id="JAUIZM010000011">
    <property type="protein sequence ID" value="KAK1355921.1"/>
    <property type="molecule type" value="Genomic_DNA"/>
</dbReference>
<accession>A0AAD8M0C5</accession>
<name>A0AAD8M0C5_9APIA</name>
<proteinExistence type="predicted"/>
<keyword evidence="1" id="KW-0547">Nucleotide-binding</keyword>
<keyword evidence="5" id="KW-1185">Reference proteome</keyword>